<sequence>MKKIIFVLSALFLSCNPFEGLPEPLQGYYKRHQKEASSFELISVTRIIVREGSYYKDIPIYDSDYHKYQGAFKILLDTAVGRRILRNNPVAQIIQVEYKSKNYLGRMELQQDFCVVDNDNHMYGRYVSEEVAGKEVYYKIIKSDYRKLRDSIAEFRSKFNIYGKPENP</sequence>
<organism evidence="1 2">
    <name type="scientific">Flagellimonas ochracea</name>
    <dbReference type="NCBI Taxonomy" id="2696472"/>
    <lineage>
        <taxon>Bacteria</taxon>
        <taxon>Pseudomonadati</taxon>
        <taxon>Bacteroidota</taxon>
        <taxon>Flavobacteriia</taxon>
        <taxon>Flavobacteriales</taxon>
        <taxon>Flavobacteriaceae</taxon>
        <taxon>Flagellimonas</taxon>
    </lineage>
</organism>
<comment type="caution">
    <text evidence="1">The sequence shown here is derived from an EMBL/GenBank/DDBJ whole genome shotgun (WGS) entry which is preliminary data.</text>
</comment>
<dbReference type="AlphaFoldDB" id="A0A964TFI2"/>
<evidence type="ECO:0000313" key="1">
    <source>
        <dbReference type="EMBL" id="NAY93486.1"/>
    </source>
</evidence>
<reference evidence="1" key="1">
    <citation type="submission" date="2020-01" db="EMBL/GenBank/DDBJ databases">
        <title>Muricauda ochracea sp. nov., isolated from a tidal flat of Garorim bay in Korea.</title>
        <authorList>
            <person name="Kim D."/>
            <person name="Yoo Y."/>
            <person name="Kim J.-J."/>
        </authorList>
    </citation>
    <scope>NUCLEOTIDE SEQUENCE</scope>
    <source>
        <strain evidence="1">JGD-17</strain>
    </source>
</reference>
<keyword evidence="2" id="KW-1185">Reference proteome</keyword>
<gene>
    <name evidence="1" type="ORF">GTQ34_16360</name>
</gene>
<evidence type="ECO:0000313" key="2">
    <source>
        <dbReference type="Proteomes" id="UP000667650"/>
    </source>
</evidence>
<dbReference type="EMBL" id="JAAABI010000013">
    <property type="protein sequence ID" value="NAY93486.1"/>
    <property type="molecule type" value="Genomic_DNA"/>
</dbReference>
<dbReference type="PROSITE" id="PS51257">
    <property type="entry name" value="PROKAR_LIPOPROTEIN"/>
    <property type="match status" value="1"/>
</dbReference>
<accession>A0A964TFI2</accession>
<evidence type="ECO:0008006" key="3">
    <source>
        <dbReference type="Google" id="ProtNLM"/>
    </source>
</evidence>
<protein>
    <recommendedName>
        <fullName evidence="3">Lipoprotein</fullName>
    </recommendedName>
</protein>
<dbReference type="RefSeq" id="WP_166524896.1">
    <property type="nucleotide sequence ID" value="NZ_JAAABI010000013.1"/>
</dbReference>
<name>A0A964TFI2_9FLAO</name>
<dbReference type="Proteomes" id="UP000667650">
    <property type="component" value="Unassembled WGS sequence"/>
</dbReference>
<proteinExistence type="predicted"/>